<dbReference type="AlphaFoldDB" id="A0A369K539"/>
<evidence type="ECO:0000313" key="1">
    <source>
        <dbReference type="EMBL" id="RDB29749.1"/>
    </source>
</evidence>
<protein>
    <submittedName>
        <fullName evidence="1">Uncharacterized protein</fullName>
    </submittedName>
</protein>
<gene>
    <name evidence="1" type="ORF">Hypma_013866</name>
</gene>
<dbReference type="OrthoDB" id="2997350at2759"/>
<keyword evidence="2" id="KW-1185">Reference proteome</keyword>
<accession>A0A369K539</accession>
<dbReference type="Proteomes" id="UP000076154">
    <property type="component" value="Unassembled WGS sequence"/>
</dbReference>
<comment type="caution">
    <text evidence="1">The sequence shown here is derived from an EMBL/GenBank/DDBJ whole genome shotgun (WGS) entry which is preliminary data.</text>
</comment>
<proteinExistence type="predicted"/>
<organism evidence="1 2">
    <name type="scientific">Hypsizygus marmoreus</name>
    <name type="common">White beech mushroom</name>
    <name type="synonym">Agaricus marmoreus</name>
    <dbReference type="NCBI Taxonomy" id="39966"/>
    <lineage>
        <taxon>Eukaryota</taxon>
        <taxon>Fungi</taxon>
        <taxon>Dikarya</taxon>
        <taxon>Basidiomycota</taxon>
        <taxon>Agaricomycotina</taxon>
        <taxon>Agaricomycetes</taxon>
        <taxon>Agaricomycetidae</taxon>
        <taxon>Agaricales</taxon>
        <taxon>Tricholomatineae</taxon>
        <taxon>Lyophyllaceae</taxon>
        <taxon>Hypsizygus</taxon>
    </lineage>
</organism>
<evidence type="ECO:0000313" key="2">
    <source>
        <dbReference type="Proteomes" id="UP000076154"/>
    </source>
</evidence>
<dbReference type="EMBL" id="LUEZ02000009">
    <property type="protein sequence ID" value="RDB29749.1"/>
    <property type="molecule type" value="Genomic_DNA"/>
</dbReference>
<dbReference type="InParanoid" id="A0A369K539"/>
<reference evidence="1" key="1">
    <citation type="submission" date="2018-04" db="EMBL/GenBank/DDBJ databases">
        <title>Whole genome sequencing of Hypsizygus marmoreus.</title>
        <authorList>
            <person name="Choi I.-G."/>
            <person name="Min B."/>
            <person name="Kim J.-G."/>
            <person name="Kim S."/>
            <person name="Oh Y.-L."/>
            <person name="Kong W.-S."/>
            <person name="Park H."/>
            <person name="Jeong J."/>
            <person name="Song E.-S."/>
        </authorList>
    </citation>
    <scope>NUCLEOTIDE SEQUENCE [LARGE SCALE GENOMIC DNA]</scope>
    <source>
        <strain evidence="1">51987-8</strain>
    </source>
</reference>
<name>A0A369K539_HYPMA</name>
<sequence>MSQLYVGSQDIVHRRPLRQYLANVWLPAFKRSNSKYPRTLQILRAPEWPIYPEIRKEPGTRNLRHILTTDLWKFTVQTQNFMLNKVERMYLQNMARVKEEESELLRLPSRNIVTYDEEDIQRLSHIDNEDDCISVLQDYVLGTVSEAMRLIHGVPLNSPAAASLQFQNVSHLCVAHHARWDILALPRDNAGRHPFVVFFVPPWEFGTDDFDDFTKARTFGDNVLDVLDTDQHTAAYKLWAVIHDTCFGRTKYFAVTNYTRWCFGEIGPGCTVAGVTIPMEAPILNLDGTYEPSPSCYGFNVIEFFLFWINQAVQRQGKF</sequence>